<dbReference type="PANTHER" id="PTHR47706:SF9">
    <property type="entry name" value="NMRA-LIKE DOMAIN-CONTAINING PROTEIN-RELATED"/>
    <property type="match status" value="1"/>
</dbReference>
<keyword evidence="2" id="KW-0560">Oxidoreductase</keyword>
<organism evidence="4 5">
    <name type="scientific">Fusarium kuroshium</name>
    <dbReference type="NCBI Taxonomy" id="2010991"/>
    <lineage>
        <taxon>Eukaryota</taxon>
        <taxon>Fungi</taxon>
        <taxon>Dikarya</taxon>
        <taxon>Ascomycota</taxon>
        <taxon>Pezizomycotina</taxon>
        <taxon>Sordariomycetes</taxon>
        <taxon>Hypocreomycetidae</taxon>
        <taxon>Hypocreales</taxon>
        <taxon>Nectriaceae</taxon>
        <taxon>Fusarium</taxon>
        <taxon>Fusarium solani species complex</taxon>
    </lineage>
</organism>
<dbReference type="EMBL" id="NKUJ01000028">
    <property type="protein sequence ID" value="RMJ17727.1"/>
    <property type="molecule type" value="Genomic_DNA"/>
</dbReference>
<dbReference type="InterPro" id="IPR036291">
    <property type="entry name" value="NAD(P)-bd_dom_sf"/>
</dbReference>
<sequence length="300" mass="33048">MSSYQNIAIAGASGNIGRVVVKQLLASNFNVTALQRPTSTATFPDGVKVRRVIHDSLDSWREAFKDQDAFISFLVPPATDYQSLAADAAVAAKVKRFIPSEWGMNTAILGDTIFGKLLSDKTSTRAHLDKLAKENEFFSWTGISTGLWFDWGLEHLSLGFDKKVMAAEISDSGNERFQTTNLSFVAKVVAAILKNPAQASNKYITIASFNISQREILEFAEQNSGKKWIVKSSKVDDVQRAAEKDLADGNFDSAFYPLLHGRLFRDGADLALQPGQNFAQEVLGFSEEDPVDSIKAWLEN</sequence>
<name>A0A3M2SJI7_9HYPO</name>
<dbReference type="AlphaFoldDB" id="A0A3M2SJI7"/>
<dbReference type="InterPro" id="IPR008030">
    <property type="entry name" value="NmrA-like"/>
</dbReference>
<comment type="caution">
    <text evidence="4">The sequence shown here is derived from an EMBL/GenBank/DDBJ whole genome shotgun (WGS) entry which is preliminary data.</text>
</comment>
<dbReference type="Pfam" id="PF05368">
    <property type="entry name" value="NmrA"/>
    <property type="match status" value="1"/>
</dbReference>
<dbReference type="OrthoDB" id="9974981at2759"/>
<gene>
    <name evidence="4" type="ORF">CDV36_002608</name>
</gene>
<dbReference type="InterPro" id="IPR051609">
    <property type="entry name" value="NmrA/Isoflavone_reductase-like"/>
</dbReference>
<accession>A0A3M2SJI7</accession>
<reference evidence="4 5" key="1">
    <citation type="submission" date="2017-06" db="EMBL/GenBank/DDBJ databases">
        <title>Comparative genomic analysis of Ambrosia Fusariam Clade fungi.</title>
        <authorList>
            <person name="Stajich J.E."/>
            <person name="Carrillo J."/>
            <person name="Kijimoto T."/>
            <person name="Eskalen A."/>
            <person name="O'Donnell K."/>
            <person name="Kasson M."/>
        </authorList>
    </citation>
    <scope>NUCLEOTIDE SEQUENCE [LARGE SCALE GENOMIC DNA]</scope>
    <source>
        <strain evidence="4">UCR3666</strain>
    </source>
</reference>
<evidence type="ECO:0000256" key="1">
    <source>
        <dbReference type="ARBA" id="ARBA00022857"/>
    </source>
</evidence>
<dbReference type="PANTHER" id="PTHR47706">
    <property type="entry name" value="NMRA-LIKE FAMILY PROTEIN"/>
    <property type="match status" value="1"/>
</dbReference>
<keyword evidence="5" id="KW-1185">Reference proteome</keyword>
<dbReference type="SUPFAM" id="SSF51735">
    <property type="entry name" value="NAD(P)-binding Rossmann-fold domains"/>
    <property type="match status" value="1"/>
</dbReference>
<dbReference type="Proteomes" id="UP000277212">
    <property type="component" value="Unassembled WGS sequence"/>
</dbReference>
<dbReference type="GO" id="GO:0016491">
    <property type="term" value="F:oxidoreductase activity"/>
    <property type="evidence" value="ECO:0007669"/>
    <property type="project" value="UniProtKB-KW"/>
</dbReference>
<dbReference type="STRING" id="2010991.A0A3M2SJI7"/>
<feature type="domain" description="NmrA-like" evidence="3">
    <location>
        <begin position="5"/>
        <end position="227"/>
    </location>
</feature>
<evidence type="ECO:0000256" key="2">
    <source>
        <dbReference type="ARBA" id="ARBA00023002"/>
    </source>
</evidence>
<keyword evidence="1" id="KW-0521">NADP</keyword>
<protein>
    <recommendedName>
        <fullName evidence="3">NmrA-like domain-containing protein</fullName>
    </recommendedName>
</protein>
<proteinExistence type="predicted"/>
<evidence type="ECO:0000313" key="5">
    <source>
        <dbReference type="Proteomes" id="UP000277212"/>
    </source>
</evidence>
<evidence type="ECO:0000313" key="4">
    <source>
        <dbReference type="EMBL" id="RMJ17727.1"/>
    </source>
</evidence>
<dbReference type="Gene3D" id="3.90.25.10">
    <property type="entry name" value="UDP-galactose 4-epimerase, domain 1"/>
    <property type="match status" value="1"/>
</dbReference>
<dbReference type="Gene3D" id="3.40.50.720">
    <property type="entry name" value="NAD(P)-binding Rossmann-like Domain"/>
    <property type="match status" value="1"/>
</dbReference>
<evidence type="ECO:0000259" key="3">
    <source>
        <dbReference type="Pfam" id="PF05368"/>
    </source>
</evidence>